<dbReference type="InterPro" id="IPR010781">
    <property type="entry name" value="DUF1376"/>
</dbReference>
<evidence type="ECO:0000256" key="1">
    <source>
        <dbReference type="SAM" id="MobiDB-lite"/>
    </source>
</evidence>
<protein>
    <recommendedName>
        <fullName evidence="4">DUF1376 domain-containing protein</fullName>
    </recommendedName>
</protein>
<feature type="region of interest" description="Disordered" evidence="1">
    <location>
        <begin position="126"/>
        <end position="187"/>
    </location>
</feature>
<keyword evidence="3" id="KW-1185">Reference proteome</keyword>
<feature type="compositionally biased region" description="Polar residues" evidence="1">
    <location>
        <begin position="126"/>
        <end position="140"/>
    </location>
</feature>
<reference evidence="2" key="2">
    <citation type="submission" date="2021-08" db="EMBL/GenBank/DDBJ databases">
        <authorList>
            <person name="Tani A."/>
            <person name="Ola A."/>
            <person name="Ogura Y."/>
            <person name="Katsura K."/>
            <person name="Hayashi T."/>
        </authorList>
    </citation>
    <scope>NUCLEOTIDE SEQUENCE</scope>
    <source>
        <strain evidence="2">NBRC 15686</strain>
    </source>
</reference>
<proteinExistence type="predicted"/>
<dbReference type="Pfam" id="PF07120">
    <property type="entry name" value="DUF1376"/>
    <property type="match status" value="1"/>
</dbReference>
<evidence type="ECO:0000313" key="3">
    <source>
        <dbReference type="Proteomes" id="UP001055039"/>
    </source>
</evidence>
<dbReference type="Proteomes" id="UP001055039">
    <property type="component" value="Unassembled WGS sequence"/>
</dbReference>
<evidence type="ECO:0000313" key="2">
    <source>
        <dbReference type="EMBL" id="GJE63729.1"/>
    </source>
</evidence>
<dbReference type="EMBL" id="BPRC01000001">
    <property type="protein sequence ID" value="GJE63729.1"/>
    <property type="molecule type" value="Genomic_DNA"/>
</dbReference>
<reference evidence="2" key="1">
    <citation type="journal article" date="2021" name="Front. Microbiol.">
        <title>Comprehensive Comparative Genomics and Phenotyping of Methylobacterium Species.</title>
        <authorList>
            <person name="Alessa O."/>
            <person name="Ogura Y."/>
            <person name="Fujitani Y."/>
            <person name="Takami H."/>
            <person name="Hayashi T."/>
            <person name="Sahin N."/>
            <person name="Tani A."/>
        </authorList>
    </citation>
    <scope>NUCLEOTIDE SEQUENCE</scope>
    <source>
        <strain evidence="2">NBRC 15686</strain>
    </source>
</reference>
<organism evidence="2 3">
    <name type="scientific">Methylorubrum aminovorans</name>
    <dbReference type="NCBI Taxonomy" id="269069"/>
    <lineage>
        <taxon>Bacteria</taxon>
        <taxon>Pseudomonadati</taxon>
        <taxon>Pseudomonadota</taxon>
        <taxon>Alphaproteobacteria</taxon>
        <taxon>Hyphomicrobiales</taxon>
        <taxon>Methylobacteriaceae</taxon>
        <taxon>Methylorubrum</taxon>
    </lineage>
</organism>
<evidence type="ECO:0008006" key="4">
    <source>
        <dbReference type="Google" id="ProtNLM"/>
    </source>
</evidence>
<feature type="compositionally biased region" description="Basic and acidic residues" evidence="1">
    <location>
        <begin position="141"/>
        <end position="152"/>
    </location>
</feature>
<accession>A0ABQ4U8Z7</accession>
<sequence length="187" mass="20312">MSRPWMPLYVADYLADTGHLTTAEHGAYLLLIMHYWKNGGLPDDDGKLARIARCSVRDWLAMRQTLSEFFGEGWTHGRIEHELATSLAAYERRARAGAKGGSRGGSGGGSKGSNAEAMLEQCSSETGALQKLSQPQSQDTPSRKKEPPRARDTGTVQDKALGEASRSFAARDSFDHPLRLVHGGGAR</sequence>
<comment type="caution">
    <text evidence="2">The sequence shown here is derived from an EMBL/GenBank/DDBJ whole genome shotgun (WGS) entry which is preliminary data.</text>
</comment>
<name>A0ABQ4U8Z7_9HYPH</name>
<gene>
    <name evidence="2" type="ORF">LNAOJCKE_0927</name>
</gene>